<evidence type="ECO:0000313" key="8">
    <source>
        <dbReference type="EMBL" id="GAO99024.1"/>
    </source>
</evidence>
<keyword evidence="5" id="KW-0998">Cell outer membrane</keyword>
<keyword evidence="6" id="KW-0449">Lipoprotein</keyword>
<dbReference type="EMBL" id="BBVC01000115">
    <property type="protein sequence ID" value="GAO99024.1"/>
    <property type="molecule type" value="Genomic_DNA"/>
</dbReference>
<keyword evidence="3" id="KW-0472">Membrane</keyword>
<evidence type="ECO:0000256" key="5">
    <source>
        <dbReference type="ARBA" id="ARBA00023237"/>
    </source>
</evidence>
<evidence type="ECO:0000256" key="4">
    <source>
        <dbReference type="ARBA" id="ARBA00023139"/>
    </source>
</evidence>
<dbReference type="AlphaFoldDB" id="A0A0K8MGN0"/>
<evidence type="ECO:0000256" key="2">
    <source>
        <dbReference type="ARBA" id="ARBA00022729"/>
    </source>
</evidence>
<comment type="caution">
    <text evidence="8">The sequence shown here is derived from an EMBL/GenBank/DDBJ whole genome shotgun (WGS) entry which is preliminary data.</text>
</comment>
<evidence type="ECO:0008006" key="10">
    <source>
        <dbReference type="Google" id="ProtNLM"/>
    </source>
</evidence>
<protein>
    <recommendedName>
        <fullName evidence="10">Lipoprotein</fullName>
    </recommendedName>
</protein>
<name>A0A0K8MGN0_9PROT</name>
<proteinExistence type="predicted"/>
<keyword evidence="9" id="KW-1185">Reference proteome</keyword>
<evidence type="ECO:0000256" key="6">
    <source>
        <dbReference type="ARBA" id="ARBA00023288"/>
    </source>
</evidence>
<dbReference type="PROSITE" id="PS51257">
    <property type="entry name" value="PROKAR_LIPOPROTEIN"/>
    <property type="match status" value="1"/>
</dbReference>
<gene>
    <name evidence="8" type="ORF">Cva_01697</name>
</gene>
<sequence>MEKKKNYVFFLILLSFGCTLALTGCGKKGPPEPPEGSTYSYPGQYPPEE</sequence>
<dbReference type="NCBIfam" id="NF047847">
    <property type="entry name" value="SS_mature_LptM"/>
    <property type="match status" value="1"/>
</dbReference>
<dbReference type="InterPro" id="IPR032831">
    <property type="entry name" value="LptM_cons"/>
</dbReference>
<reference evidence="8 9" key="1">
    <citation type="submission" date="2015-03" db="EMBL/GenBank/DDBJ databases">
        <title>Caedibacter varicaedens, whole genome shotgun sequence.</title>
        <authorList>
            <person name="Suzuki H."/>
            <person name="Dapper A.L."/>
            <person name="Gibson A.K."/>
            <person name="Jackson C."/>
            <person name="Lee H."/>
            <person name="Pejaver V.R."/>
            <person name="Doak T."/>
            <person name="Lynch M."/>
        </authorList>
    </citation>
    <scope>NUCLEOTIDE SEQUENCE [LARGE SCALE GENOMIC DNA]</scope>
</reference>
<evidence type="ECO:0000256" key="7">
    <source>
        <dbReference type="SAM" id="MobiDB-lite"/>
    </source>
</evidence>
<comment type="subcellular location">
    <subcellularLocation>
        <location evidence="1">Cell outer membrane</location>
        <topology evidence="1">Lipid-anchor</topology>
    </subcellularLocation>
</comment>
<accession>A0A0K8MGN0</accession>
<dbReference type="STRING" id="1629334.Cva_01697"/>
<feature type="region of interest" description="Disordered" evidence="7">
    <location>
        <begin position="27"/>
        <end position="49"/>
    </location>
</feature>
<evidence type="ECO:0000256" key="3">
    <source>
        <dbReference type="ARBA" id="ARBA00023136"/>
    </source>
</evidence>
<keyword evidence="4" id="KW-0564">Palmitate</keyword>
<evidence type="ECO:0000313" key="9">
    <source>
        <dbReference type="Proteomes" id="UP000036771"/>
    </source>
</evidence>
<organism evidence="8 9">
    <name type="scientific">Caedimonas varicaedens</name>
    <dbReference type="NCBI Taxonomy" id="1629334"/>
    <lineage>
        <taxon>Bacteria</taxon>
        <taxon>Pseudomonadati</taxon>
        <taxon>Pseudomonadota</taxon>
        <taxon>Alphaproteobacteria</taxon>
        <taxon>Holosporales</taxon>
        <taxon>Caedimonadaceae</taxon>
        <taxon>Caedimonas</taxon>
    </lineage>
</organism>
<keyword evidence="2" id="KW-0732">Signal</keyword>
<evidence type="ECO:0000256" key="1">
    <source>
        <dbReference type="ARBA" id="ARBA00004459"/>
    </source>
</evidence>
<dbReference type="Proteomes" id="UP000036771">
    <property type="component" value="Unassembled WGS sequence"/>
</dbReference>